<evidence type="ECO:0000313" key="2">
    <source>
        <dbReference type="EMBL" id="SMX46587.1"/>
    </source>
</evidence>
<reference evidence="2 3" key="1">
    <citation type="submission" date="2017-05" db="EMBL/GenBank/DDBJ databases">
        <authorList>
            <person name="Song R."/>
            <person name="Chenine A.L."/>
            <person name="Ruprecht R.M."/>
        </authorList>
    </citation>
    <scope>NUCLEOTIDE SEQUENCE [LARGE SCALE GENOMIC DNA]</scope>
    <source>
        <strain evidence="2 3">CECT 8898</strain>
    </source>
</reference>
<sequence length="242" mass="26257">MRFFILLAALVLAGPLWAQSASLFAAEGAARAPLIAMRPAAHPAPGHAASLFSTAPRAGLFAPLPEEPRSRDPDRAPAYRALSGSAVEQLRALIAEAEAGPADYDAVIHGARVKTPKLPTEMTVQEIYDWIDATPGQPHAIGRYQFIPDTLRRVVKETGISPRARFTPDVQDRLADQLLAEAGINALENGEITRRSFMYRLAKIWAGFPLPSGESYYQGYAGNKATMTWARFDGAMARIFPG</sequence>
<proteinExistence type="predicted"/>
<dbReference type="EMBL" id="FXYF01000010">
    <property type="protein sequence ID" value="SMX46587.1"/>
    <property type="molecule type" value="Genomic_DNA"/>
</dbReference>
<evidence type="ECO:0000313" key="3">
    <source>
        <dbReference type="Proteomes" id="UP000207598"/>
    </source>
</evidence>
<evidence type="ECO:0000256" key="1">
    <source>
        <dbReference type="SAM" id="SignalP"/>
    </source>
</evidence>
<feature type="chain" id="PRO_5012240888" evidence="1">
    <location>
        <begin position="19"/>
        <end position="242"/>
    </location>
</feature>
<dbReference type="RefSeq" id="WP_094022232.1">
    <property type="nucleotide sequence ID" value="NZ_FXYF01000010.1"/>
</dbReference>
<organism evidence="2 3">
    <name type="scientific">Maliponia aquimaris</name>
    <dbReference type="NCBI Taxonomy" id="1673631"/>
    <lineage>
        <taxon>Bacteria</taxon>
        <taxon>Pseudomonadati</taxon>
        <taxon>Pseudomonadota</taxon>
        <taxon>Alphaproteobacteria</taxon>
        <taxon>Rhodobacterales</taxon>
        <taxon>Paracoccaceae</taxon>
        <taxon>Maliponia</taxon>
    </lineage>
</organism>
<keyword evidence="1" id="KW-0732">Signal</keyword>
<dbReference type="OrthoDB" id="7851400at2"/>
<dbReference type="AlphaFoldDB" id="A0A238KV59"/>
<protein>
    <submittedName>
        <fullName evidence="2">Uncharacterized protein</fullName>
    </submittedName>
</protein>
<feature type="signal peptide" evidence="1">
    <location>
        <begin position="1"/>
        <end position="18"/>
    </location>
</feature>
<dbReference type="Gene3D" id="1.10.530.10">
    <property type="match status" value="1"/>
</dbReference>
<gene>
    <name evidence="2" type="ORF">MAA8898_03448</name>
</gene>
<dbReference type="SUPFAM" id="SSF53955">
    <property type="entry name" value="Lysozyme-like"/>
    <property type="match status" value="1"/>
</dbReference>
<dbReference type="InterPro" id="IPR023346">
    <property type="entry name" value="Lysozyme-like_dom_sf"/>
</dbReference>
<name>A0A238KV59_9RHOB</name>
<keyword evidence="3" id="KW-1185">Reference proteome</keyword>
<dbReference type="Proteomes" id="UP000207598">
    <property type="component" value="Unassembled WGS sequence"/>
</dbReference>
<accession>A0A238KV59</accession>